<keyword evidence="2" id="KW-0813">Transport</keyword>
<dbReference type="PANTHER" id="PTHR43744:SF12">
    <property type="entry name" value="ABC TRANSPORTER PERMEASE PROTEIN MG189-RELATED"/>
    <property type="match status" value="1"/>
</dbReference>
<keyword evidence="6" id="KW-0472">Membrane</keyword>
<evidence type="ECO:0000256" key="5">
    <source>
        <dbReference type="ARBA" id="ARBA00022989"/>
    </source>
</evidence>
<sequence>MLPSARPGLPALAILTMLWSWNDLMYPLVISTDPQKMTLSDGLATLQGEHFTDYSVLMAGGCWPPRR</sequence>
<comment type="subcellular location">
    <subcellularLocation>
        <location evidence="1">Cell membrane</location>
        <topology evidence="1">Multi-pass membrane protein</topology>
    </subcellularLocation>
</comment>
<dbReference type="InterPro" id="IPR035906">
    <property type="entry name" value="MetI-like_sf"/>
</dbReference>
<dbReference type="SUPFAM" id="SSF161098">
    <property type="entry name" value="MetI-like"/>
    <property type="match status" value="1"/>
</dbReference>
<evidence type="ECO:0000256" key="1">
    <source>
        <dbReference type="ARBA" id="ARBA00004651"/>
    </source>
</evidence>
<dbReference type="Gene3D" id="1.10.3720.10">
    <property type="entry name" value="MetI-like"/>
    <property type="match status" value="1"/>
</dbReference>
<dbReference type="Proteomes" id="UP000476310">
    <property type="component" value="Unassembled WGS sequence"/>
</dbReference>
<accession>A0A6G4AWI2</accession>
<dbReference type="PANTHER" id="PTHR43744">
    <property type="entry name" value="ABC TRANSPORTER PERMEASE PROTEIN MG189-RELATED-RELATED"/>
    <property type="match status" value="1"/>
</dbReference>
<keyword evidence="8" id="KW-1185">Reference proteome</keyword>
<evidence type="ECO:0000313" key="8">
    <source>
        <dbReference type="Proteomes" id="UP000476310"/>
    </source>
</evidence>
<evidence type="ECO:0000256" key="6">
    <source>
        <dbReference type="ARBA" id="ARBA00023136"/>
    </source>
</evidence>
<dbReference type="EMBL" id="JAAIKT010000146">
    <property type="protein sequence ID" value="NEW77735.1"/>
    <property type="molecule type" value="Genomic_DNA"/>
</dbReference>
<keyword evidence="4" id="KW-0812">Transmembrane</keyword>
<dbReference type="GO" id="GO:0005886">
    <property type="term" value="C:plasma membrane"/>
    <property type="evidence" value="ECO:0007669"/>
    <property type="project" value="UniProtKB-SubCell"/>
</dbReference>
<comment type="caution">
    <text evidence="7">The sequence shown here is derived from an EMBL/GenBank/DDBJ whole genome shotgun (WGS) entry which is preliminary data.</text>
</comment>
<proteinExistence type="predicted"/>
<gene>
    <name evidence="7" type="ORF">G4H13_47400</name>
</gene>
<organism evidence="7 8">
    <name type="scientific">Streptomyces rhizosphaericus</name>
    <dbReference type="NCBI Taxonomy" id="114699"/>
    <lineage>
        <taxon>Bacteria</taxon>
        <taxon>Bacillati</taxon>
        <taxon>Actinomycetota</taxon>
        <taxon>Actinomycetes</taxon>
        <taxon>Kitasatosporales</taxon>
        <taxon>Streptomycetaceae</taxon>
        <taxon>Streptomyces</taxon>
        <taxon>Streptomyces violaceusniger group</taxon>
    </lineage>
</organism>
<protein>
    <submittedName>
        <fullName evidence="7">Carbohydrate ABC transporter permease</fullName>
    </submittedName>
</protein>
<dbReference type="AlphaFoldDB" id="A0A6G4AWI2"/>
<dbReference type="RefSeq" id="WP_164437297.1">
    <property type="nucleotide sequence ID" value="NZ_JAAIKT010000146.1"/>
</dbReference>
<name>A0A6G4AWI2_9ACTN</name>
<evidence type="ECO:0000256" key="2">
    <source>
        <dbReference type="ARBA" id="ARBA00022448"/>
    </source>
</evidence>
<reference evidence="7" key="1">
    <citation type="submission" date="2020-02" db="EMBL/GenBank/DDBJ databases">
        <title>A new Streptomyces sp. for controlling soil-borne diseases.</title>
        <authorList>
            <person name="Li X."/>
            <person name="Tian Y."/>
            <person name="Gao K."/>
        </authorList>
    </citation>
    <scope>NUCLEOTIDE SEQUENCE [LARGE SCALE GENOMIC DNA]</scope>
    <source>
        <strain evidence="7">0250</strain>
    </source>
</reference>
<evidence type="ECO:0000256" key="3">
    <source>
        <dbReference type="ARBA" id="ARBA00022475"/>
    </source>
</evidence>
<evidence type="ECO:0000256" key="4">
    <source>
        <dbReference type="ARBA" id="ARBA00022692"/>
    </source>
</evidence>
<keyword evidence="3" id="KW-1003">Cell membrane</keyword>
<evidence type="ECO:0000313" key="7">
    <source>
        <dbReference type="EMBL" id="NEW77735.1"/>
    </source>
</evidence>
<keyword evidence="5" id="KW-1133">Transmembrane helix</keyword>